<gene>
    <name evidence="1" type="ORF">HUJ06_008722</name>
</gene>
<protein>
    <submittedName>
        <fullName evidence="1">Uncharacterized protein</fullName>
    </submittedName>
</protein>
<organism evidence="1 2">
    <name type="scientific">Nelumbo nucifera</name>
    <name type="common">Sacred lotus</name>
    <dbReference type="NCBI Taxonomy" id="4432"/>
    <lineage>
        <taxon>Eukaryota</taxon>
        <taxon>Viridiplantae</taxon>
        <taxon>Streptophyta</taxon>
        <taxon>Embryophyta</taxon>
        <taxon>Tracheophyta</taxon>
        <taxon>Spermatophyta</taxon>
        <taxon>Magnoliopsida</taxon>
        <taxon>Proteales</taxon>
        <taxon>Nelumbonaceae</taxon>
        <taxon>Nelumbo</taxon>
    </lineage>
</organism>
<reference evidence="1 2" key="1">
    <citation type="journal article" date="2020" name="Mol. Biol. Evol.">
        <title>Distinct Expression and Methylation Patterns for Genes with Different Fates following a Single Whole-Genome Duplication in Flowering Plants.</title>
        <authorList>
            <person name="Shi T."/>
            <person name="Rahmani R.S."/>
            <person name="Gugger P.F."/>
            <person name="Wang M."/>
            <person name="Li H."/>
            <person name="Zhang Y."/>
            <person name="Li Z."/>
            <person name="Wang Q."/>
            <person name="Van de Peer Y."/>
            <person name="Marchal K."/>
            <person name="Chen J."/>
        </authorList>
    </citation>
    <scope>NUCLEOTIDE SEQUENCE [LARGE SCALE GENOMIC DNA]</scope>
    <source>
        <tissue evidence="1">Leaf</tissue>
    </source>
</reference>
<dbReference type="EMBL" id="DUZY01000004">
    <property type="protein sequence ID" value="DAD38081.1"/>
    <property type="molecule type" value="Genomic_DNA"/>
</dbReference>
<proteinExistence type="predicted"/>
<sequence>METKMKAACQKDIYALNIPWLIPIELSRILTFAQDPPLVLIANKNQKIVICDLSIIISFNVKPLPNASWALGPWEG</sequence>
<accession>A0A822Z301</accession>
<name>A0A822Z301_NELNU</name>
<dbReference type="AlphaFoldDB" id="A0A822Z301"/>
<keyword evidence="2" id="KW-1185">Reference proteome</keyword>
<comment type="caution">
    <text evidence="1">The sequence shown here is derived from an EMBL/GenBank/DDBJ whole genome shotgun (WGS) entry which is preliminary data.</text>
</comment>
<evidence type="ECO:0000313" key="1">
    <source>
        <dbReference type="EMBL" id="DAD38081.1"/>
    </source>
</evidence>
<evidence type="ECO:0000313" key="2">
    <source>
        <dbReference type="Proteomes" id="UP000607653"/>
    </source>
</evidence>
<dbReference type="Proteomes" id="UP000607653">
    <property type="component" value="Unassembled WGS sequence"/>
</dbReference>